<accession>A0A077R7D8</accession>
<dbReference type="EMBL" id="HG529636">
    <property type="protein sequence ID" value="CDI55058.1"/>
    <property type="molecule type" value="Genomic_DNA"/>
</dbReference>
<evidence type="ECO:0000313" key="1">
    <source>
        <dbReference type="EMBL" id="CDI55058.1"/>
    </source>
</evidence>
<name>A0A077R7D8_9BASI</name>
<organism evidence="1">
    <name type="scientific">Melanopsichium pennsylvanicum 4</name>
    <dbReference type="NCBI Taxonomy" id="1398559"/>
    <lineage>
        <taxon>Eukaryota</taxon>
        <taxon>Fungi</taxon>
        <taxon>Dikarya</taxon>
        <taxon>Basidiomycota</taxon>
        <taxon>Ustilaginomycotina</taxon>
        <taxon>Ustilaginomycetes</taxon>
        <taxon>Ustilaginales</taxon>
        <taxon>Ustilaginaceae</taxon>
        <taxon>Melanopsichium</taxon>
    </lineage>
</organism>
<dbReference type="AlphaFoldDB" id="A0A077R7D8"/>
<sequence length="58" mass="6204">MAANRLGNIQGHISGSNGISQAAYVGNLAQGHAAVQYICPLPQKSLCRTLRMTRTHVK</sequence>
<reference evidence="1" key="1">
    <citation type="journal article" date="2014" name="Genome Biol. Evol.">
        <title>Gene Loss Rather Than Gene Gain Is Associated with a Host Jump from Monocots to Dicots in the Smut Fungus Melanopsichium pennsylvanicum.</title>
        <authorList>
            <person name="Sharma R."/>
            <person name="Mishra B."/>
            <person name="Runge F."/>
            <person name="Thines M."/>
        </authorList>
    </citation>
    <scope>NUCLEOTIDE SEQUENCE</scope>
    <source>
        <strain evidence="1">4</strain>
    </source>
</reference>
<protein>
    <submittedName>
        <fullName evidence="1">Uncharacterized protein</fullName>
    </submittedName>
</protein>
<proteinExistence type="predicted"/>